<dbReference type="EMBL" id="CAICTM010000272">
    <property type="protein sequence ID" value="CAB9506622.1"/>
    <property type="molecule type" value="Genomic_DNA"/>
</dbReference>
<name>A0A9N8HBD7_9STRA</name>
<dbReference type="Pfam" id="PF00650">
    <property type="entry name" value="CRAL_TRIO"/>
    <property type="match status" value="1"/>
</dbReference>
<evidence type="ECO:0000259" key="1">
    <source>
        <dbReference type="PROSITE" id="PS50191"/>
    </source>
</evidence>
<keyword evidence="3" id="KW-1185">Reference proteome</keyword>
<dbReference type="InterPro" id="IPR001251">
    <property type="entry name" value="CRAL-TRIO_dom"/>
</dbReference>
<feature type="domain" description="CRAL-TRIO" evidence="1">
    <location>
        <begin position="121"/>
        <end position="298"/>
    </location>
</feature>
<dbReference type="InterPro" id="IPR011074">
    <property type="entry name" value="CRAL/TRIO_N_dom"/>
</dbReference>
<dbReference type="Proteomes" id="UP001153069">
    <property type="component" value="Unassembled WGS sequence"/>
</dbReference>
<dbReference type="AlphaFoldDB" id="A0A9N8HBD7"/>
<dbReference type="SMART" id="SM01100">
    <property type="entry name" value="CRAL_TRIO_N"/>
    <property type="match status" value="1"/>
</dbReference>
<evidence type="ECO:0000313" key="2">
    <source>
        <dbReference type="EMBL" id="CAB9506622.1"/>
    </source>
</evidence>
<proteinExistence type="predicted"/>
<accession>A0A9N8HBD7</accession>
<dbReference type="SUPFAM" id="SSF46938">
    <property type="entry name" value="CRAL/TRIO N-terminal domain"/>
    <property type="match status" value="1"/>
</dbReference>
<dbReference type="InterPro" id="IPR051026">
    <property type="entry name" value="PI/PC_transfer"/>
</dbReference>
<reference evidence="2" key="1">
    <citation type="submission" date="2020-06" db="EMBL/GenBank/DDBJ databases">
        <authorList>
            <consortium name="Plant Systems Biology data submission"/>
        </authorList>
    </citation>
    <scope>NUCLEOTIDE SEQUENCE</scope>
    <source>
        <strain evidence="2">D6</strain>
    </source>
</reference>
<gene>
    <name evidence="2" type="ORF">SEMRO_273_G105100.1</name>
</gene>
<dbReference type="InterPro" id="IPR036865">
    <property type="entry name" value="CRAL-TRIO_dom_sf"/>
</dbReference>
<dbReference type="OrthoDB" id="1434354at2759"/>
<dbReference type="Gene3D" id="3.40.525.10">
    <property type="entry name" value="CRAL-TRIO lipid binding domain"/>
    <property type="match status" value="1"/>
</dbReference>
<dbReference type="CDD" id="cd00170">
    <property type="entry name" value="SEC14"/>
    <property type="match status" value="1"/>
</dbReference>
<protein>
    <submittedName>
        <fullName evidence="2">Phosphatidylinositol/phosphatidylcholine transfer protein</fullName>
    </submittedName>
</protein>
<dbReference type="Pfam" id="PF03765">
    <property type="entry name" value="CRAL_TRIO_N"/>
    <property type="match status" value="1"/>
</dbReference>
<dbReference type="SMART" id="SM00516">
    <property type="entry name" value="SEC14"/>
    <property type="match status" value="1"/>
</dbReference>
<dbReference type="SUPFAM" id="SSF52087">
    <property type="entry name" value="CRAL/TRIO domain"/>
    <property type="match status" value="1"/>
</dbReference>
<dbReference type="PANTHER" id="PTHR45657">
    <property type="entry name" value="CRAL-TRIO DOMAIN-CONTAINING PROTEIN YKL091C-RELATED"/>
    <property type="match status" value="1"/>
</dbReference>
<sequence>MADADTWDKAKLMGTGEEGKGADMVKDNPMLWGVPGYLTEEDADTYFKFKEDVNSRDAELRKTVYSFGEVEGEVWCLTRWLRARKFDLPETIKMIEEATECHKVPRENDYYSDPAKALGCDVALYFANYPQLYTGKSKIGAPIFISKPGVLNTDAIECITTLDGILKFHWWVEMHEFGNLLRNEKEKNDDFKLFQCFSILDLEGLTTSQLTSRALAIIKEQAAVDSLCFPETMSRMFIINSPLFFSASWRLIKGWLDPRTASKIDVVSSKDAAKKKLLELIDEDQLPVDYGGTGPDTKETLRSEIKGDAIKIHSEMMYLRGSGSFSIEVSQGEYVEVEVWTRSTAGGGFSVVDHNDKKNIIVDKMEVKHEGTGDEKESPTRVVMTKTRLAGPMHLRVKAESNAGRFSCHNYLLAFIFFDKPN</sequence>
<organism evidence="2 3">
    <name type="scientific">Seminavis robusta</name>
    <dbReference type="NCBI Taxonomy" id="568900"/>
    <lineage>
        <taxon>Eukaryota</taxon>
        <taxon>Sar</taxon>
        <taxon>Stramenopiles</taxon>
        <taxon>Ochrophyta</taxon>
        <taxon>Bacillariophyta</taxon>
        <taxon>Bacillariophyceae</taxon>
        <taxon>Bacillariophycidae</taxon>
        <taxon>Naviculales</taxon>
        <taxon>Naviculaceae</taxon>
        <taxon>Seminavis</taxon>
    </lineage>
</organism>
<comment type="caution">
    <text evidence="2">The sequence shown here is derived from an EMBL/GenBank/DDBJ whole genome shotgun (WGS) entry which is preliminary data.</text>
</comment>
<evidence type="ECO:0000313" key="3">
    <source>
        <dbReference type="Proteomes" id="UP001153069"/>
    </source>
</evidence>
<dbReference type="InterPro" id="IPR036273">
    <property type="entry name" value="CRAL/TRIO_N_dom_sf"/>
</dbReference>
<dbReference type="PANTHER" id="PTHR45657:SF1">
    <property type="entry name" value="CRAL-TRIO DOMAIN-CONTAINING PROTEIN YKL091C-RELATED"/>
    <property type="match status" value="1"/>
</dbReference>
<dbReference type="PROSITE" id="PS50191">
    <property type="entry name" value="CRAL_TRIO"/>
    <property type="match status" value="1"/>
</dbReference>